<keyword evidence="1" id="KW-0812">Transmembrane</keyword>
<dbReference type="Pfam" id="PF13994">
    <property type="entry name" value="PgaD"/>
    <property type="match status" value="1"/>
</dbReference>
<dbReference type="OrthoDB" id="6717122at2"/>
<dbReference type="AlphaFoldDB" id="V2VY44"/>
<evidence type="ECO:0000256" key="1">
    <source>
        <dbReference type="SAM" id="Phobius"/>
    </source>
</evidence>
<gene>
    <name evidence="2" type="ORF">P255_00835</name>
</gene>
<dbReference type="RefSeq" id="WP_004903829.1">
    <property type="nucleotide sequence ID" value="NZ_BBTI01000001.1"/>
</dbReference>
<dbReference type="PATRIC" id="fig|1341683.3.peg.827"/>
<proteinExistence type="predicted"/>
<reference evidence="2 3" key="1">
    <citation type="submission" date="2013-10" db="EMBL/GenBank/DDBJ databases">
        <title>The Genome Sequence of Acinetobacter brisouii CIP 110357.</title>
        <authorList>
            <consortium name="The Broad Institute Genomics Platform"/>
            <consortium name="The Broad Institute Genome Sequencing Center for Infectious Disease"/>
            <person name="Cerqueira G."/>
            <person name="Feldgarden M."/>
            <person name="Courvalin P."/>
            <person name="Grillot-Courvalin C."/>
            <person name="Clermont D."/>
            <person name="Rocha E."/>
            <person name="Yoon E.-J."/>
            <person name="Nemec A."/>
            <person name="Young S.K."/>
            <person name="Zeng Q."/>
            <person name="Gargeya S."/>
            <person name="Fitzgerald M."/>
            <person name="Abouelleil A."/>
            <person name="Alvarado L."/>
            <person name="Berlin A.M."/>
            <person name="Chapman S.B."/>
            <person name="Gainer-Dewar J."/>
            <person name="Goldberg J."/>
            <person name="Gnerre S."/>
            <person name="Griggs A."/>
            <person name="Gujja S."/>
            <person name="Hansen M."/>
            <person name="Howarth C."/>
            <person name="Imamovic A."/>
            <person name="Ireland A."/>
            <person name="Larimer J."/>
            <person name="McCowan C."/>
            <person name="Murphy C."/>
            <person name="Pearson M."/>
            <person name="Poon T.W."/>
            <person name="Priest M."/>
            <person name="Roberts A."/>
            <person name="Saif S."/>
            <person name="Shea T."/>
            <person name="Sykes S."/>
            <person name="Wortman J."/>
            <person name="Nusbaum C."/>
            <person name="Birren B."/>
        </authorList>
    </citation>
    <scope>NUCLEOTIDE SEQUENCE [LARGE SCALE GENOMIC DNA]</scope>
    <source>
        <strain evidence="2 3">CIP 110357</strain>
    </source>
</reference>
<dbReference type="NCBIfam" id="TIGR03940">
    <property type="entry name" value="PGA_PgaD"/>
    <property type="match status" value="1"/>
</dbReference>
<dbReference type="InterPro" id="IPR023829">
    <property type="entry name" value="PGA_PgaD"/>
</dbReference>
<evidence type="ECO:0000313" key="2">
    <source>
        <dbReference type="EMBL" id="ESK52674.1"/>
    </source>
</evidence>
<feature type="transmembrane region" description="Helical" evidence="1">
    <location>
        <begin position="81"/>
        <end position="105"/>
    </location>
</feature>
<dbReference type="HOGENOM" id="CLU_117683_0_0_6"/>
<dbReference type="GO" id="GO:0043709">
    <property type="term" value="P:cell adhesion involved in single-species biofilm formation"/>
    <property type="evidence" value="ECO:0007669"/>
    <property type="project" value="InterPro"/>
</dbReference>
<evidence type="ECO:0000313" key="3">
    <source>
        <dbReference type="Proteomes" id="UP000018418"/>
    </source>
</evidence>
<comment type="caution">
    <text evidence="2">The sequence shown here is derived from an EMBL/GenBank/DDBJ whole genome shotgun (WGS) entry which is preliminary data.</text>
</comment>
<feature type="transmembrane region" description="Helical" evidence="1">
    <location>
        <begin position="40"/>
        <end position="61"/>
    </location>
</feature>
<dbReference type="Proteomes" id="UP000018418">
    <property type="component" value="Unassembled WGS sequence"/>
</dbReference>
<accession>V2VY44</accession>
<dbReference type="EMBL" id="AYEU01000003">
    <property type="protein sequence ID" value="ESK52674.1"/>
    <property type="molecule type" value="Genomic_DNA"/>
</dbReference>
<keyword evidence="1" id="KW-1133">Transmembrane helix</keyword>
<keyword evidence="3" id="KW-1185">Reference proteome</keyword>
<name>V2VY44_9GAMM</name>
<dbReference type="STRING" id="396323.VH98_07830"/>
<protein>
    <submittedName>
        <fullName evidence="2">Poly-beta-1,6-N-acetyl-D-glucosamine biosynthesis protein PgaD</fullName>
    </submittedName>
</protein>
<sequence>MSNSVIDYQIIEDESKLDLPEYIDNPHYVKNKAAGYLLQLIGWVLFILIIFPLITLFLWYFEFKLVRKYIFNDAMYAQLTSLMHIGIGILIFSLLLILWASYNWIRFNNKERRKKSQNTPIDEFARDFLLTGDDLVKLKQGSNIILHYDEDGLLEYYDVVK</sequence>
<organism evidence="2 3">
    <name type="scientific">Acinetobacter brisouii CIP 110357</name>
    <dbReference type="NCBI Taxonomy" id="1341683"/>
    <lineage>
        <taxon>Bacteria</taxon>
        <taxon>Pseudomonadati</taxon>
        <taxon>Pseudomonadota</taxon>
        <taxon>Gammaproteobacteria</taxon>
        <taxon>Moraxellales</taxon>
        <taxon>Moraxellaceae</taxon>
        <taxon>Acinetobacter</taxon>
    </lineage>
</organism>
<keyword evidence="1" id="KW-0472">Membrane</keyword>